<protein>
    <recommendedName>
        <fullName evidence="9">Suv3 N-terminal domain-containing protein</fullName>
    </recommendedName>
</protein>
<accession>A0A7R8WLD9</accession>
<dbReference type="PANTHER" id="PTHR12131:SF1">
    <property type="entry name" value="ATP-DEPENDENT RNA HELICASE SUPV3L1, MITOCHONDRIAL-RELATED"/>
    <property type="match status" value="1"/>
</dbReference>
<comment type="catalytic activity">
    <reaction evidence="5">
        <text>ATP + H2O = ADP + phosphate + H(+)</text>
        <dbReference type="Rhea" id="RHEA:13065"/>
        <dbReference type="ChEBI" id="CHEBI:15377"/>
        <dbReference type="ChEBI" id="CHEBI:15378"/>
        <dbReference type="ChEBI" id="CHEBI:30616"/>
        <dbReference type="ChEBI" id="CHEBI:43474"/>
        <dbReference type="ChEBI" id="CHEBI:456216"/>
        <dbReference type="EC" id="3.6.4.13"/>
    </reaction>
</comment>
<evidence type="ECO:0000256" key="2">
    <source>
        <dbReference type="ARBA" id="ARBA00022801"/>
    </source>
</evidence>
<dbReference type="GO" id="GO:0000965">
    <property type="term" value="P:mitochondrial RNA 3'-end processing"/>
    <property type="evidence" value="ECO:0007669"/>
    <property type="project" value="TreeGrafter"/>
</dbReference>
<organism evidence="8">
    <name type="scientific">Cyprideis torosa</name>
    <dbReference type="NCBI Taxonomy" id="163714"/>
    <lineage>
        <taxon>Eukaryota</taxon>
        <taxon>Metazoa</taxon>
        <taxon>Ecdysozoa</taxon>
        <taxon>Arthropoda</taxon>
        <taxon>Crustacea</taxon>
        <taxon>Oligostraca</taxon>
        <taxon>Ostracoda</taxon>
        <taxon>Podocopa</taxon>
        <taxon>Podocopida</taxon>
        <taxon>Cytherocopina</taxon>
        <taxon>Cytheroidea</taxon>
        <taxon>Cytherideidae</taxon>
        <taxon>Cyprideis</taxon>
    </lineage>
</organism>
<sequence length="252" mass="28450">MATWHALALSSSSRHLAKSVLRSNTTSCQMVSYLRTSACCSGRRKMPNSERKGANTTTSDPSSLFIPIPVKHNPDDINIGAELAPGPKLEKQDLMKMLTKFFQRDEVRNLCRQEGLDNTLYHQAYISFRRFCLESEVLPPELHIVFSDVLQGAGHVDDIFPYFLKHAKLMFPHLSCIGELKQISDLRNPVNWYPEARAISRRVIFHAGPTNSGKTYHALESFLKAKSGIYCGPLKLLAQEVFRKSNERVSGR</sequence>
<dbReference type="AlphaFoldDB" id="A0A7R8WLD9"/>
<dbReference type="EMBL" id="OB664980">
    <property type="protein sequence ID" value="CAD7232677.1"/>
    <property type="molecule type" value="Genomic_DNA"/>
</dbReference>
<evidence type="ECO:0000313" key="8">
    <source>
        <dbReference type="EMBL" id="CAD7232677.1"/>
    </source>
</evidence>
<dbReference type="InterPro" id="IPR055206">
    <property type="entry name" value="DEXQc_SUV3"/>
</dbReference>
<evidence type="ECO:0000256" key="1">
    <source>
        <dbReference type="ARBA" id="ARBA00022741"/>
    </source>
</evidence>
<reference evidence="8" key="1">
    <citation type="submission" date="2020-11" db="EMBL/GenBank/DDBJ databases">
        <authorList>
            <person name="Tran Van P."/>
        </authorList>
    </citation>
    <scope>NUCLEOTIDE SEQUENCE</scope>
</reference>
<gene>
    <name evidence="8" type="ORF">CTOB1V02_LOCUS10508</name>
</gene>
<evidence type="ECO:0000256" key="4">
    <source>
        <dbReference type="ARBA" id="ARBA00022840"/>
    </source>
</evidence>
<proteinExistence type="predicted"/>
<keyword evidence="3" id="KW-0347">Helicase</keyword>
<dbReference type="Pfam" id="PF22527">
    <property type="entry name" value="DEXQc_Suv3"/>
    <property type="match status" value="1"/>
</dbReference>
<feature type="domain" description="Suv3 N-terminal" evidence="6">
    <location>
        <begin position="63"/>
        <end position="180"/>
    </location>
</feature>
<dbReference type="GO" id="GO:0045025">
    <property type="term" value="C:mitochondrial degradosome"/>
    <property type="evidence" value="ECO:0007669"/>
    <property type="project" value="TreeGrafter"/>
</dbReference>
<evidence type="ECO:0000256" key="3">
    <source>
        <dbReference type="ARBA" id="ARBA00022806"/>
    </source>
</evidence>
<name>A0A7R8WLD9_9CRUS</name>
<dbReference type="OrthoDB" id="6692397at2759"/>
<dbReference type="PANTHER" id="PTHR12131">
    <property type="entry name" value="ATP-DEPENDENT RNA AND DNA HELICASE"/>
    <property type="match status" value="1"/>
</dbReference>
<dbReference type="Gene3D" id="1.10.1740.140">
    <property type="match status" value="1"/>
</dbReference>
<dbReference type="Gene3D" id="3.40.50.300">
    <property type="entry name" value="P-loop containing nucleotide triphosphate hydrolases"/>
    <property type="match status" value="1"/>
</dbReference>
<keyword evidence="2" id="KW-0378">Hydrolase</keyword>
<evidence type="ECO:0000256" key="5">
    <source>
        <dbReference type="ARBA" id="ARBA00047984"/>
    </source>
</evidence>
<feature type="domain" description="ATP-dependent RNA helicase SUV3 DEXQ-box helicase" evidence="7">
    <location>
        <begin position="189"/>
        <end position="247"/>
    </location>
</feature>
<dbReference type="GO" id="GO:0005524">
    <property type="term" value="F:ATP binding"/>
    <property type="evidence" value="ECO:0007669"/>
    <property type="project" value="UniProtKB-KW"/>
</dbReference>
<dbReference type="Pfam" id="PF18114">
    <property type="entry name" value="Suv3_N"/>
    <property type="match status" value="1"/>
</dbReference>
<evidence type="ECO:0008006" key="9">
    <source>
        <dbReference type="Google" id="ProtNLM"/>
    </source>
</evidence>
<keyword evidence="4" id="KW-0067">ATP-binding</keyword>
<dbReference type="InterPro" id="IPR050699">
    <property type="entry name" value="RNA-DNA_Helicase"/>
</dbReference>
<evidence type="ECO:0000259" key="6">
    <source>
        <dbReference type="Pfam" id="PF18114"/>
    </source>
</evidence>
<dbReference type="GO" id="GO:0016787">
    <property type="term" value="F:hydrolase activity"/>
    <property type="evidence" value="ECO:0007669"/>
    <property type="project" value="UniProtKB-KW"/>
</dbReference>
<dbReference type="InterPro" id="IPR041453">
    <property type="entry name" value="Suv3_N"/>
</dbReference>
<dbReference type="InterPro" id="IPR027417">
    <property type="entry name" value="P-loop_NTPase"/>
</dbReference>
<keyword evidence="1" id="KW-0547">Nucleotide-binding</keyword>
<dbReference type="GO" id="GO:0003724">
    <property type="term" value="F:RNA helicase activity"/>
    <property type="evidence" value="ECO:0007669"/>
    <property type="project" value="UniProtKB-EC"/>
</dbReference>
<evidence type="ECO:0000259" key="7">
    <source>
        <dbReference type="Pfam" id="PF22527"/>
    </source>
</evidence>